<evidence type="ECO:0000313" key="6">
    <source>
        <dbReference type="EMBL" id="KAK0139200.1"/>
    </source>
</evidence>
<dbReference type="PROSITE" id="PS50808">
    <property type="entry name" value="ZF_BED"/>
    <property type="match status" value="1"/>
</dbReference>
<dbReference type="Proteomes" id="UP001174136">
    <property type="component" value="Unassembled WGS sequence"/>
</dbReference>
<comment type="caution">
    <text evidence="6">The sequence shown here is derived from an EMBL/GenBank/DDBJ whole genome shotgun (WGS) entry which is preliminary data.</text>
</comment>
<dbReference type="Pfam" id="PF02892">
    <property type="entry name" value="zf-BED"/>
    <property type="match status" value="1"/>
</dbReference>
<evidence type="ECO:0000256" key="3">
    <source>
        <dbReference type="ARBA" id="ARBA00022833"/>
    </source>
</evidence>
<keyword evidence="3" id="KW-0862">Zinc</keyword>
<dbReference type="EMBL" id="JAOPHQ010004549">
    <property type="protein sequence ID" value="KAK0139200.1"/>
    <property type="molecule type" value="Genomic_DNA"/>
</dbReference>
<reference evidence="6" key="1">
    <citation type="journal article" date="2023" name="Front. Mar. Sci.">
        <title>A new Merluccius polli reference genome to investigate the effects of global change in West African waters.</title>
        <authorList>
            <person name="Mateo J.L."/>
            <person name="Blanco-Fernandez C."/>
            <person name="Garcia-Vazquez E."/>
            <person name="Machado-Schiaffino G."/>
        </authorList>
    </citation>
    <scope>NUCLEOTIDE SEQUENCE</scope>
    <source>
        <strain evidence="6">C29</strain>
        <tissue evidence="6">Fin</tissue>
    </source>
</reference>
<organism evidence="6 7">
    <name type="scientific">Merluccius polli</name>
    <name type="common">Benguela hake</name>
    <name type="synonym">Merluccius cadenati</name>
    <dbReference type="NCBI Taxonomy" id="89951"/>
    <lineage>
        <taxon>Eukaryota</taxon>
        <taxon>Metazoa</taxon>
        <taxon>Chordata</taxon>
        <taxon>Craniata</taxon>
        <taxon>Vertebrata</taxon>
        <taxon>Euteleostomi</taxon>
        <taxon>Actinopterygii</taxon>
        <taxon>Neopterygii</taxon>
        <taxon>Teleostei</taxon>
        <taxon>Neoteleostei</taxon>
        <taxon>Acanthomorphata</taxon>
        <taxon>Zeiogadaria</taxon>
        <taxon>Gadariae</taxon>
        <taxon>Gadiformes</taxon>
        <taxon>Gadoidei</taxon>
        <taxon>Merlucciidae</taxon>
        <taxon>Merluccius</taxon>
    </lineage>
</organism>
<dbReference type="SMART" id="SM00614">
    <property type="entry name" value="ZnF_BED"/>
    <property type="match status" value="1"/>
</dbReference>
<dbReference type="GO" id="GO:0008270">
    <property type="term" value="F:zinc ion binding"/>
    <property type="evidence" value="ECO:0007669"/>
    <property type="project" value="UniProtKB-KW"/>
</dbReference>
<feature type="domain" description="BED-type" evidence="5">
    <location>
        <begin position="29"/>
        <end position="73"/>
    </location>
</feature>
<name>A0AA47MFE6_MERPO</name>
<dbReference type="InterPro" id="IPR003656">
    <property type="entry name" value="Znf_BED"/>
</dbReference>
<gene>
    <name evidence="6" type="ORF">N1851_024127</name>
</gene>
<evidence type="ECO:0000313" key="7">
    <source>
        <dbReference type="Proteomes" id="UP001174136"/>
    </source>
</evidence>
<keyword evidence="7" id="KW-1185">Reference proteome</keyword>
<evidence type="ECO:0000256" key="2">
    <source>
        <dbReference type="ARBA" id="ARBA00022771"/>
    </source>
</evidence>
<evidence type="ECO:0000256" key="4">
    <source>
        <dbReference type="PROSITE-ProRule" id="PRU00027"/>
    </source>
</evidence>
<keyword evidence="2 4" id="KW-0863">Zinc-finger</keyword>
<dbReference type="GO" id="GO:0003677">
    <property type="term" value="F:DNA binding"/>
    <property type="evidence" value="ECO:0007669"/>
    <property type="project" value="InterPro"/>
</dbReference>
<dbReference type="InterPro" id="IPR036236">
    <property type="entry name" value="Znf_C2H2_sf"/>
</dbReference>
<evidence type="ECO:0000256" key="1">
    <source>
        <dbReference type="ARBA" id="ARBA00022723"/>
    </source>
</evidence>
<evidence type="ECO:0000259" key="5">
    <source>
        <dbReference type="PROSITE" id="PS50808"/>
    </source>
</evidence>
<accession>A0AA47MFE6</accession>
<dbReference type="AlphaFoldDB" id="A0AA47MFE6"/>
<keyword evidence="1" id="KW-0479">Metal-binding</keyword>
<sequence>MAEVNTADNVSLVEKRVEVNNTTEKSVRPKSSKVWEHFTLKPSKKTVSCKMCSVDLAWHGSTTSLQEHLKRKHVGAIMDEGNSRKTQPNITDFVQRKVCTPQQAAALTDGILNVGN</sequence>
<proteinExistence type="predicted"/>
<dbReference type="SUPFAM" id="SSF57667">
    <property type="entry name" value="beta-beta-alpha zinc fingers"/>
    <property type="match status" value="1"/>
</dbReference>
<protein>
    <recommendedName>
        <fullName evidence="5">BED-type domain-containing protein</fullName>
    </recommendedName>
</protein>